<dbReference type="Pfam" id="PF02525">
    <property type="entry name" value="Flavodoxin_2"/>
    <property type="match status" value="1"/>
</dbReference>
<dbReference type="Gene3D" id="3.40.50.360">
    <property type="match status" value="1"/>
</dbReference>
<dbReference type="InterPro" id="IPR003680">
    <property type="entry name" value="Flavodoxin_fold"/>
</dbReference>
<organism evidence="2 3">
    <name type="scientific">Saccharopolyspora elongata</name>
    <dbReference type="NCBI Taxonomy" id="2530387"/>
    <lineage>
        <taxon>Bacteria</taxon>
        <taxon>Bacillati</taxon>
        <taxon>Actinomycetota</taxon>
        <taxon>Actinomycetes</taxon>
        <taxon>Pseudonocardiales</taxon>
        <taxon>Pseudonocardiaceae</taxon>
        <taxon>Saccharopolyspora</taxon>
    </lineage>
</organism>
<accession>A0A4R4Z8N7</accession>
<evidence type="ECO:0000313" key="3">
    <source>
        <dbReference type="Proteomes" id="UP000294947"/>
    </source>
</evidence>
<keyword evidence="3" id="KW-1185">Reference proteome</keyword>
<dbReference type="InterPro" id="IPR029039">
    <property type="entry name" value="Flavoprotein-like_sf"/>
</dbReference>
<evidence type="ECO:0000313" key="2">
    <source>
        <dbReference type="EMBL" id="TDD54316.1"/>
    </source>
</evidence>
<evidence type="ECO:0000259" key="1">
    <source>
        <dbReference type="Pfam" id="PF02525"/>
    </source>
</evidence>
<feature type="domain" description="Flavodoxin-like fold" evidence="1">
    <location>
        <begin position="2"/>
        <end position="54"/>
    </location>
</feature>
<dbReference type="RefSeq" id="WP_132482375.1">
    <property type="nucleotide sequence ID" value="NZ_SMKW01000006.1"/>
</dbReference>
<gene>
    <name evidence="2" type="ORF">E1288_06885</name>
</gene>
<sequence>MLLHLDTSARSRSFSRALTERFALAWQSANPSQDYVHRDLAAEPVPPIGQAWTEICASRSR</sequence>
<proteinExistence type="predicted"/>
<dbReference type="Proteomes" id="UP000294947">
    <property type="component" value="Unassembled WGS sequence"/>
</dbReference>
<dbReference type="SUPFAM" id="SSF52218">
    <property type="entry name" value="Flavoproteins"/>
    <property type="match status" value="1"/>
</dbReference>
<comment type="caution">
    <text evidence="2">The sequence shown here is derived from an EMBL/GenBank/DDBJ whole genome shotgun (WGS) entry which is preliminary data.</text>
</comment>
<dbReference type="EMBL" id="SMKW01000006">
    <property type="protein sequence ID" value="TDD54316.1"/>
    <property type="molecule type" value="Genomic_DNA"/>
</dbReference>
<dbReference type="AlphaFoldDB" id="A0A4R4Z8N7"/>
<reference evidence="2 3" key="1">
    <citation type="submission" date="2019-03" db="EMBL/GenBank/DDBJ databases">
        <title>Draft genome sequences of novel Actinobacteria.</title>
        <authorList>
            <person name="Sahin N."/>
            <person name="Ay H."/>
            <person name="Saygin H."/>
        </authorList>
    </citation>
    <scope>NUCLEOTIDE SEQUENCE [LARGE SCALE GENOMIC DNA]</scope>
    <source>
        <strain evidence="2 3">7K502</strain>
    </source>
</reference>
<dbReference type="OrthoDB" id="9805013at2"/>
<protein>
    <recommendedName>
        <fullName evidence="1">Flavodoxin-like fold domain-containing protein</fullName>
    </recommendedName>
</protein>
<name>A0A4R4Z8N7_9PSEU</name>